<reference evidence="2 3" key="1">
    <citation type="submission" date="2020-03" db="EMBL/GenBank/DDBJ databases">
        <title>WGS of actinomycetes isolated from Thailand.</title>
        <authorList>
            <person name="Thawai C."/>
        </authorList>
    </citation>
    <scope>NUCLEOTIDE SEQUENCE [LARGE SCALE GENOMIC DNA]</scope>
    <source>
        <strain evidence="2 3">PLAI 1-29</strain>
    </source>
</reference>
<evidence type="ECO:0000313" key="2">
    <source>
        <dbReference type="EMBL" id="NJQ01556.1"/>
    </source>
</evidence>
<protein>
    <submittedName>
        <fullName evidence="2">Peptidase</fullName>
    </submittedName>
</protein>
<dbReference type="EMBL" id="JAATEN010000009">
    <property type="protein sequence ID" value="NJQ01556.1"/>
    <property type="molecule type" value="Genomic_DNA"/>
</dbReference>
<sequence length="183" mass="18996">MLHRAPQTTVPVQPLRPARPSGGGPLPEAPAAVVSGARRLALRAGDRQTDTAHLLHSLLDSDPETRALFDDRPARLLRLRGYLAQRSIGYGLRWHGSAEGAGADRRPVRGGTAPLSPAAVTALAGAAARARARGAEAAVSGPDLLASLAAEPDCRAAEVLRRTGVDAARLLARPEPRPVDAGS</sequence>
<feature type="compositionally biased region" description="Polar residues" evidence="1">
    <location>
        <begin position="1"/>
        <end position="11"/>
    </location>
</feature>
<dbReference type="Gene3D" id="1.10.1780.10">
    <property type="entry name" value="Clp, N-terminal domain"/>
    <property type="match status" value="1"/>
</dbReference>
<dbReference type="Proteomes" id="UP000695264">
    <property type="component" value="Unassembled WGS sequence"/>
</dbReference>
<comment type="caution">
    <text evidence="2">The sequence shown here is derived from an EMBL/GenBank/DDBJ whole genome shotgun (WGS) entry which is preliminary data.</text>
</comment>
<gene>
    <name evidence="2" type="ORF">HCK00_13735</name>
</gene>
<proteinExistence type="predicted"/>
<evidence type="ECO:0000256" key="1">
    <source>
        <dbReference type="SAM" id="MobiDB-lite"/>
    </source>
</evidence>
<dbReference type="SUPFAM" id="SSF81923">
    <property type="entry name" value="Double Clp-N motif"/>
    <property type="match status" value="1"/>
</dbReference>
<name>A0ABX1BYJ6_9ACTN</name>
<feature type="region of interest" description="Disordered" evidence="1">
    <location>
        <begin position="1"/>
        <end position="30"/>
    </location>
</feature>
<keyword evidence="3" id="KW-1185">Reference proteome</keyword>
<accession>A0ABX1BYJ6</accession>
<organism evidence="2 3">
    <name type="scientific">Streptomyces zingiberis</name>
    <dbReference type="NCBI Taxonomy" id="2053010"/>
    <lineage>
        <taxon>Bacteria</taxon>
        <taxon>Bacillati</taxon>
        <taxon>Actinomycetota</taxon>
        <taxon>Actinomycetes</taxon>
        <taxon>Kitasatosporales</taxon>
        <taxon>Streptomycetaceae</taxon>
        <taxon>Streptomyces</taxon>
    </lineage>
</organism>
<dbReference type="InterPro" id="IPR036628">
    <property type="entry name" value="Clp_N_dom_sf"/>
</dbReference>
<evidence type="ECO:0000313" key="3">
    <source>
        <dbReference type="Proteomes" id="UP000695264"/>
    </source>
</evidence>